<gene>
    <name evidence="3" type="ORF">WA026_017568</name>
</gene>
<dbReference type="EMBL" id="JARQZJ010000101">
    <property type="protein sequence ID" value="KAK9886647.1"/>
    <property type="molecule type" value="Genomic_DNA"/>
</dbReference>
<protein>
    <recommendedName>
        <fullName evidence="2">SEA domain-containing protein</fullName>
    </recommendedName>
</protein>
<evidence type="ECO:0000256" key="1">
    <source>
        <dbReference type="SAM" id="MobiDB-lite"/>
    </source>
</evidence>
<keyword evidence="4" id="KW-1185">Reference proteome</keyword>
<reference evidence="3 4" key="1">
    <citation type="submission" date="2023-03" db="EMBL/GenBank/DDBJ databases">
        <title>Genome insight into feeding habits of ladybird beetles.</title>
        <authorList>
            <person name="Li H.-S."/>
            <person name="Huang Y.-H."/>
            <person name="Pang H."/>
        </authorList>
    </citation>
    <scope>NUCLEOTIDE SEQUENCE [LARGE SCALE GENOMIC DNA]</scope>
    <source>
        <strain evidence="3">SYSU_2023b</strain>
        <tissue evidence="3">Whole body</tissue>
    </source>
</reference>
<feature type="region of interest" description="Disordered" evidence="1">
    <location>
        <begin position="523"/>
        <end position="542"/>
    </location>
</feature>
<dbReference type="SUPFAM" id="SSF82671">
    <property type="entry name" value="SEA domain"/>
    <property type="match status" value="1"/>
</dbReference>
<feature type="compositionally biased region" description="Pro residues" evidence="1">
    <location>
        <begin position="240"/>
        <end position="277"/>
    </location>
</feature>
<organism evidence="3 4">
    <name type="scientific">Henosepilachna vigintioctopunctata</name>
    <dbReference type="NCBI Taxonomy" id="420089"/>
    <lineage>
        <taxon>Eukaryota</taxon>
        <taxon>Metazoa</taxon>
        <taxon>Ecdysozoa</taxon>
        <taxon>Arthropoda</taxon>
        <taxon>Hexapoda</taxon>
        <taxon>Insecta</taxon>
        <taxon>Pterygota</taxon>
        <taxon>Neoptera</taxon>
        <taxon>Endopterygota</taxon>
        <taxon>Coleoptera</taxon>
        <taxon>Polyphaga</taxon>
        <taxon>Cucujiformia</taxon>
        <taxon>Coccinelloidea</taxon>
        <taxon>Coccinellidae</taxon>
        <taxon>Epilachninae</taxon>
        <taxon>Epilachnini</taxon>
        <taxon>Henosepilachna</taxon>
    </lineage>
</organism>
<dbReference type="PROSITE" id="PS50024">
    <property type="entry name" value="SEA"/>
    <property type="match status" value="1"/>
</dbReference>
<feature type="region of interest" description="Disordered" evidence="1">
    <location>
        <begin position="299"/>
        <end position="329"/>
    </location>
</feature>
<name>A0AAW1UT44_9CUCU</name>
<evidence type="ECO:0000313" key="4">
    <source>
        <dbReference type="Proteomes" id="UP001431783"/>
    </source>
</evidence>
<feature type="region of interest" description="Disordered" evidence="1">
    <location>
        <begin position="411"/>
        <end position="436"/>
    </location>
</feature>
<evidence type="ECO:0000259" key="2">
    <source>
        <dbReference type="PROSITE" id="PS50024"/>
    </source>
</evidence>
<feature type="compositionally biased region" description="Low complexity" evidence="1">
    <location>
        <begin position="229"/>
        <end position="239"/>
    </location>
</feature>
<evidence type="ECO:0000313" key="3">
    <source>
        <dbReference type="EMBL" id="KAK9886647.1"/>
    </source>
</evidence>
<comment type="caution">
    <text evidence="3">The sequence shown here is derived from an EMBL/GenBank/DDBJ whole genome shotgun (WGS) entry which is preliminary data.</text>
</comment>
<accession>A0AAW1UT44</accession>
<feature type="region of interest" description="Disordered" evidence="1">
    <location>
        <begin position="211"/>
        <end position="278"/>
    </location>
</feature>
<dbReference type="InterPro" id="IPR000082">
    <property type="entry name" value="SEA_dom"/>
</dbReference>
<proteinExistence type="predicted"/>
<dbReference type="Proteomes" id="UP001431783">
    <property type="component" value="Unassembled WGS sequence"/>
</dbReference>
<sequence length="1016" mass="111590">MRRTGIINRFLAGADEIQSNSFISPNSAGRGDLHEGSIYQKKTATPSLESHITSDIKTWDEVKINPSKSQNERVARSADPIISKTSDVDRFIMYKNIEEALDSNDVELSGRLVNISPSKTEQNILNHIQSSTTVHFSGEDKRAPQARSLEEPLQISPTATIPHQSSATLSTHQGKARQVNPDIQDIITGIVKLLNGNVNVQANTLPAMGRPLRPLSSRINNRGPPRITDLPALPPDFDVPAPPLPPPPLGQMPPPAPSSSPTRMPTPYPFDLPPPSSSPVRPFGDHVIGNKRPGIYRPTIIPPWDKRYSQRRPGMGNRRPTSIPPYKPLPSDFVSLTSEKPMEDILNLDLGSHLGSSHESVENENITQKRPTTEPSSIELEQPEVTTNLILESSESILDKETIEFEKNKEKISKKDKYSSKTTSVTPTTPLPSSLSSVSKTMSAINSKPINNTSSLFNSTIILQNTDSTTSTVENNTTSKEVILTPTKSFTKITSTSVVNIISNIMKSNESMLNSSPTIESSISEVSSNSKEDSSNLKTPTSELLPLTSAVNISKVSDFPQNNSTNIHSSTNHSLQGFSYYPYRPRPGIVLDDTEYKPGGSHRHPIVTRPPIGQLGDIFDITVSAIQGPGGSSGTQGKPYIIPVDIEKVHVGQDVITSPQDGNGFVSIDGKRTYLNLFGEVEPTTTSAEMIKPSGVSHNQVTGTGYAIAEPVEKKPSSIKPTQSQRRPLYGRPKPTHPPVRIDTCIVGDDTTCDVSQHEKCLTENGVSACHCRPGFTRRKHRDICRKIVSVLLSLRVDRIYERRIVWANELGDRNSDSYQQLAYEAERALESAMSMTPFSDEFLGVRVNGIYSGERSAGQAGVFVNLTLQLEENSDTSRPTVRGDIQKHLLGVIQRRSNNVGNSALWVESPLDQYLIYKIWMNVLLLSFMTATNLLNVQMSSVDSNVNAEKDIEINILRAGIEQGGIVNNVLVNIVTIEGIANTRMDKKCANVLEIITATNVNWMVRFLVLPLERV</sequence>
<feature type="region of interest" description="Disordered" evidence="1">
    <location>
        <begin position="714"/>
        <end position="735"/>
    </location>
</feature>
<feature type="region of interest" description="Disordered" evidence="1">
    <location>
        <begin position="353"/>
        <end position="383"/>
    </location>
</feature>
<dbReference type="InterPro" id="IPR036364">
    <property type="entry name" value="SEA_dom_sf"/>
</dbReference>
<dbReference type="AlphaFoldDB" id="A0AAW1UT44"/>
<feature type="compositionally biased region" description="Polar residues" evidence="1">
    <location>
        <begin position="354"/>
        <end position="376"/>
    </location>
</feature>
<feature type="compositionally biased region" description="Low complexity" evidence="1">
    <location>
        <begin position="420"/>
        <end position="436"/>
    </location>
</feature>
<feature type="domain" description="SEA" evidence="2">
    <location>
        <begin position="787"/>
        <end position="913"/>
    </location>
</feature>